<accession>A0ABU0AX23</accession>
<name>A0ABU0AX23_9FIRM</name>
<comment type="caution">
    <text evidence="1">The sequence shown here is derived from an EMBL/GenBank/DDBJ whole genome shotgun (WGS) entry which is preliminary data.</text>
</comment>
<dbReference type="RefSeq" id="WP_155803720.1">
    <property type="nucleotide sequence ID" value="NZ_JAUSTN010000009.1"/>
</dbReference>
<keyword evidence="2" id="KW-1185">Reference proteome</keyword>
<evidence type="ECO:0000313" key="2">
    <source>
        <dbReference type="Proteomes" id="UP001236559"/>
    </source>
</evidence>
<evidence type="ECO:0000313" key="1">
    <source>
        <dbReference type="EMBL" id="MDQ0275580.1"/>
    </source>
</evidence>
<reference evidence="1 2" key="1">
    <citation type="submission" date="2023-07" db="EMBL/GenBank/DDBJ databases">
        <title>Genomic Encyclopedia of Type Strains, Phase IV (KMG-IV): sequencing the most valuable type-strain genomes for metagenomic binning, comparative biology and taxonomic classification.</title>
        <authorList>
            <person name="Goeker M."/>
        </authorList>
    </citation>
    <scope>NUCLEOTIDE SEQUENCE [LARGE SCALE GENOMIC DNA]</scope>
    <source>
        <strain evidence="1 2">DSM 22616</strain>
    </source>
</reference>
<protein>
    <submittedName>
        <fullName evidence="1">IS30 family transposase</fullName>
    </submittedName>
</protein>
<organism evidence="1 2">
    <name type="scientific">Peptoniphilus koenoeneniae</name>
    <dbReference type="NCBI Taxonomy" id="507751"/>
    <lineage>
        <taxon>Bacteria</taxon>
        <taxon>Bacillati</taxon>
        <taxon>Bacillota</taxon>
        <taxon>Tissierellia</taxon>
        <taxon>Tissierellales</taxon>
        <taxon>Peptoniphilaceae</taxon>
        <taxon>Peptoniphilus</taxon>
    </lineage>
</organism>
<gene>
    <name evidence="1" type="ORF">J2S72_001610</name>
</gene>
<dbReference type="Proteomes" id="UP001236559">
    <property type="component" value="Unassembled WGS sequence"/>
</dbReference>
<proteinExistence type="predicted"/>
<dbReference type="EMBL" id="JAUSTN010000009">
    <property type="protein sequence ID" value="MDQ0275580.1"/>
    <property type="molecule type" value="Genomic_DNA"/>
</dbReference>
<sequence length="66" mass="7614">MAKGMPYNGLIRRFITKGKQIDSCSDEQIAQIEIWCNDLPRKSFGYRPPPDTLFEDELDKIYSCVA</sequence>